<evidence type="ECO:0000313" key="2">
    <source>
        <dbReference type="EMBL" id="KAF9583284.1"/>
    </source>
</evidence>
<protein>
    <recommendedName>
        <fullName evidence="4">Secreted protein</fullName>
    </recommendedName>
</protein>
<evidence type="ECO:0008006" key="4">
    <source>
        <dbReference type="Google" id="ProtNLM"/>
    </source>
</evidence>
<comment type="caution">
    <text evidence="2">The sequence shown here is derived from an EMBL/GenBank/DDBJ whole genome shotgun (WGS) entry which is preliminary data.</text>
</comment>
<accession>A0A9P6KF58</accession>
<name>A0A9P6KF58_9FUNG</name>
<dbReference type="Proteomes" id="UP000780801">
    <property type="component" value="Unassembled WGS sequence"/>
</dbReference>
<dbReference type="OrthoDB" id="2536450at2759"/>
<keyword evidence="1" id="KW-0732">Signal</keyword>
<feature type="signal peptide" evidence="1">
    <location>
        <begin position="1"/>
        <end position="21"/>
    </location>
</feature>
<dbReference type="EMBL" id="JAABOA010000748">
    <property type="protein sequence ID" value="KAF9583284.1"/>
    <property type="molecule type" value="Genomic_DNA"/>
</dbReference>
<reference evidence="2" key="1">
    <citation type="journal article" date="2020" name="Fungal Divers.">
        <title>Resolving the Mortierellaceae phylogeny through synthesis of multi-gene phylogenetics and phylogenomics.</title>
        <authorList>
            <person name="Vandepol N."/>
            <person name="Liber J."/>
            <person name="Desiro A."/>
            <person name="Na H."/>
            <person name="Kennedy M."/>
            <person name="Barry K."/>
            <person name="Grigoriev I.V."/>
            <person name="Miller A.N."/>
            <person name="O'Donnell K."/>
            <person name="Stajich J.E."/>
            <person name="Bonito G."/>
        </authorList>
    </citation>
    <scope>NUCLEOTIDE SEQUENCE</scope>
    <source>
        <strain evidence="2">KOD1015</strain>
    </source>
</reference>
<evidence type="ECO:0000313" key="3">
    <source>
        <dbReference type="Proteomes" id="UP000780801"/>
    </source>
</evidence>
<proteinExistence type="predicted"/>
<sequence length="235" mass="24692">MKLRLPALALGLLFISSSASADLLDQCTLVNDSAAALCNSPVCASESITLVQNTIAQNCVNASDPTTRDLVYGAASLYPPFREGLCQQVPSTPGQPANGTYCVAVMAESMAAYLAKNPTPLGIKIFTDSEALKAYVNSMPKELLCSDCNKAMINPLANYVRTNQSTLNAGVQKWARVIETEVETKCGRDFTNGLNPTNPSTGSQNQKSLAVSTIAAVPISGAAWVIGATAWTLLG</sequence>
<keyword evidence="3" id="KW-1185">Reference proteome</keyword>
<gene>
    <name evidence="2" type="ORF">BGW38_009828</name>
</gene>
<organism evidence="2 3">
    <name type="scientific">Lunasporangiospora selenospora</name>
    <dbReference type="NCBI Taxonomy" id="979761"/>
    <lineage>
        <taxon>Eukaryota</taxon>
        <taxon>Fungi</taxon>
        <taxon>Fungi incertae sedis</taxon>
        <taxon>Mucoromycota</taxon>
        <taxon>Mortierellomycotina</taxon>
        <taxon>Mortierellomycetes</taxon>
        <taxon>Mortierellales</taxon>
        <taxon>Mortierellaceae</taxon>
        <taxon>Lunasporangiospora</taxon>
    </lineage>
</organism>
<feature type="chain" id="PRO_5040291862" description="Secreted protein" evidence="1">
    <location>
        <begin position="22"/>
        <end position="235"/>
    </location>
</feature>
<dbReference type="AlphaFoldDB" id="A0A9P6KF58"/>
<evidence type="ECO:0000256" key="1">
    <source>
        <dbReference type="SAM" id="SignalP"/>
    </source>
</evidence>